<evidence type="ECO:0000256" key="4">
    <source>
        <dbReference type="ARBA" id="ARBA00022728"/>
    </source>
</evidence>
<accession>A0A316U2Q1</accession>
<protein>
    <recommendedName>
        <fullName evidence="9">Sm protein F</fullName>
    </recommendedName>
</protein>
<dbReference type="InterPro" id="IPR047575">
    <property type="entry name" value="Sm"/>
</dbReference>
<evidence type="ECO:0000256" key="10">
    <source>
        <dbReference type="PIRNR" id="PIRNR006609"/>
    </source>
</evidence>
<keyword evidence="3 10" id="KW-0507">mRNA processing</keyword>
<keyword evidence="13" id="KW-1185">Reference proteome</keyword>
<reference evidence="12 13" key="1">
    <citation type="journal article" date="2018" name="Mol. Biol. Evol.">
        <title>Broad Genomic Sampling Reveals a Smut Pathogenic Ancestry of the Fungal Clade Ustilaginomycotina.</title>
        <authorList>
            <person name="Kijpornyongpan T."/>
            <person name="Mondo S.J."/>
            <person name="Barry K."/>
            <person name="Sandor L."/>
            <person name="Lee J."/>
            <person name="Lipzen A."/>
            <person name="Pangilinan J."/>
            <person name="LaButti K."/>
            <person name="Hainaut M."/>
            <person name="Henrissat B."/>
            <person name="Grigoriev I.V."/>
            <person name="Spatafora J.W."/>
            <person name="Aime M.C."/>
        </authorList>
    </citation>
    <scope>NUCLEOTIDE SEQUENCE [LARGE SCALE GENOMIC DNA]</scope>
    <source>
        <strain evidence="12 13">MCA 4718</strain>
    </source>
</reference>
<evidence type="ECO:0000313" key="13">
    <source>
        <dbReference type="Proteomes" id="UP000245942"/>
    </source>
</evidence>
<dbReference type="PANTHER" id="PTHR11021">
    <property type="entry name" value="SMALL NUCLEAR RIBONUCLEOPROTEIN F SNRNP-F"/>
    <property type="match status" value="1"/>
</dbReference>
<dbReference type="SMART" id="SM00651">
    <property type="entry name" value="Sm"/>
    <property type="match status" value="1"/>
</dbReference>
<name>A0A316U2Q1_9BASI</name>
<dbReference type="PANTHER" id="PTHR11021:SF0">
    <property type="entry name" value="SMALL NUCLEAR RIBONUCLEOPROTEIN F"/>
    <property type="match status" value="1"/>
</dbReference>
<evidence type="ECO:0000256" key="8">
    <source>
        <dbReference type="ARBA" id="ARBA00023274"/>
    </source>
</evidence>
<dbReference type="SUPFAM" id="SSF50182">
    <property type="entry name" value="Sm-like ribonucleoproteins"/>
    <property type="match status" value="1"/>
</dbReference>
<dbReference type="CDD" id="cd01722">
    <property type="entry name" value="Sm_F"/>
    <property type="match status" value="1"/>
</dbReference>
<dbReference type="GeneID" id="37014719"/>
<dbReference type="Gene3D" id="2.30.30.100">
    <property type="match status" value="1"/>
</dbReference>
<dbReference type="InterPro" id="IPR010920">
    <property type="entry name" value="LSM_dom_sf"/>
</dbReference>
<evidence type="ECO:0000256" key="7">
    <source>
        <dbReference type="ARBA" id="ARBA00023242"/>
    </source>
</evidence>
<keyword evidence="5 10" id="KW-0694">RNA-binding</keyword>
<dbReference type="AlphaFoldDB" id="A0A316U2Q1"/>
<keyword evidence="4 10" id="KW-0747">Spliceosome</keyword>
<dbReference type="InterPro" id="IPR001163">
    <property type="entry name" value="Sm_dom_euk/arc"/>
</dbReference>
<dbReference type="GO" id="GO:0000398">
    <property type="term" value="P:mRNA splicing, via spliceosome"/>
    <property type="evidence" value="ECO:0007669"/>
    <property type="project" value="InterPro"/>
</dbReference>
<evidence type="ECO:0000259" key="11">
    <source>
        <dbReference type="PROSITE" id="PS52002"/>
    </source>
</evidence>
<keyword evidence="6 10" id="KW-0508">mRNA splicing</keyword>
<dbReference type="EMBL" id="KZ819332">
    <property type="protein sequence ID" value="PWN19118.1"/>
    <property type="molecule type" value="Genomic_DNA"/>
</dbReference>
<gene>
    <name evidence="12" type="ORF">BCV69DRAFT_284274</name>
</gene>
<evidence type="ECO:0000256" key="3">
    <source>
        <dbReference type="ARBA" id="ARBA00022664"/>
    </source>
</evidence>
<dbReference type="PROSITE" id="PS52002">
    <property type="entry name" value="SM"/>
    <property type="match status" value="1"/>
</dbReference>
<dbReference type="STRING" id="1684307.A0A316U2Q1"/>
<sequence length="94" mass="10610">MSFQPVNPKPFLQQQTGKPVAVRLKWGMEYRGFLVSTDNYMNFQLANTEEFNAEGVSQGMLGEVMIRCNNVLYLREMGDEDEKKPGLGNGAMES</sequence>
<dbReference type="Pfam" id="PF01423">
    <property type="entry name" value="LSM"/>
    <property type="match status" value="1"/>
</dbReference>
<dbReference type="OrthoDB" id="409625at2759"/>
<dbReference type="Proteomes" id="UP000245942">
    <property type="component" value="Unassembled WGS sequence"/>
</dbReference>
<dbReference type="GO" id="GO:0071013">
    <property type="term" value="C:catalytic step 2 spliceosome"/>
    <property type="evidence" value="ECO:0007669"/>
    <property type="project" value="TreeGrafter"/>
</dbReference>
<evidence type="ECO:0000256" key="9">
    <source>
        <dbReference type="ARBA" id="ARBA00030144"/>
    </source>
</evidence>
<organism evidence="12 13">
    <name type="scientific">Pseudomicrostroma glucosiphilum</name>
    <dbReference type="NCBI Taxonomy" id="1684307"/>
    <lineage>
        <taxon>Eukaryota</taxon>
        <taxon>Fungi</taxon>
        <taxon>Dikarya</taxon>
        <taxon>Basidiomycota</taxon>
        <taxon>Ustilaginomycotina</taxon>
        <taxon>Exobasidiomycetes</taxon>
        <taxon>Microstromatales</taxon>
        <taxon>Microstromatales incertae sedis</taxon>
        <taxon>Pseudomicrostroma</taxon>
    </lineage>
</organism>
<evidence type="ECO:0000256" key="1">
    <source>
        <dbReference type="ARBA" id="ARBA00004123"/>
    </source>
</evidence>
<comment type="subcellular location">
    <subcellularLocation>
        <location evidence="1 10">Nucleus</location>
    </subcellularLocation>
</comment>
<keyword evidence="7 10" id="KW-0539">Nucleus</keyword>
<feature type="domain" description="Sm" evidence="11">
    <location>
        <begin position="7"/>
        <end position="80"/>
    </location>
</feature>
<dbReference type="PIRSF" id="PIRSF006609">
    <property type="entry name" value="snRNP_SmF"/>
    <property type="match status" value="1"/>
</dbReference>
<comment type="similarity">
    <text evidence="2 10">Belongs to the snRNP Sm proteins family. SmF/LSm6 subfamily.</text>
</comment>
<dbReference type="RefSeq" id="XP_025346278.1">
    <property type="nucleotide sequence ID" value="XM_025492985.1"/>
</dbReference>
<dbReference type="InterPro" id="IPR016487">
    <property type="entry name" value="Lsm6/sSmF"/>
</dbReference>
<evidence type="ECO:0000256" key="5">
    <source>
        <dbReference type="ARBA" id="ARBA00022884"/>
    </source>
</evidence>
<dbReference type="InterPro" id="IPR034100">
    <property type="entry name" value="Sm_F"/>
</dbReference>
<dbReference type="GO" id="GO:0034715">
    <property type="term" value="C:pICln-Sm protein complex"/>
    <property type="evidence" value="ECO:0007669"/>
    <property type="project" value="TreeGrafter"/>
</dbReference>
<keyword evidence="8 10" id="KW-0687">Ribonucleoprotein</keyword>
<evidence type="ECO:0000256" key="2">
    <source>
        <dbReference type="ARBA" id="ARBA00007927"/>
    </source>
</evidence>
<dbReference type="GO" id="GO:0003723">
    <property type="term" value="F:RNA binding"/>
    <property type="evidence" value="ECO:0007669"/>
    <property type="project" value="UniProtKB-UniRule"/>
</dbReference>
<dbReference type="GO" id="GO:0005685">
    <property type="term" value="C:U1 snRNP"/>
    <property type="evidence" value="ECO:0007669"/>
    <property type="project" value="TreeGrafter"/>
</dbReference>
<evidence type="ECO:0000256" key="6">
    <source>
        <dbReference type="ARBA" id="ARBA00023187"/>
    </source>
</evidence>
<proteinExistence type="inferred from homology"/>
<evidence type="ECO:0000313" key="12">
    <source>
        <dbReference type="EMBL" id="PWN19118.1"/>
    </source>
</evidence>